<reference evidence="1 2" key="1">
    <citation type="submission" date="2020-05" db="EMBL/GenBank/DDBJ databases">
        <title>Horizontal transmission and recombination maintain forever young bacterial symbiont genomes.</title>
        <authorList>
            <person name="Russell S.L."/>
            <person name="Pepper-Tunick E."/>
            <person name="Svedberg J."/>
            <person name="Byrne A."/>
            <person name="Ruelas Castillo J."/>
            <person name="Vollmers C."/>
            <person name="Beinart R.A."/>
            <person name="Corbett-Detig R."/>
        </authorList>
    </citation>
    <scope>NUCLEOTIDE SEQUENCE [LARGE SCALE GENOMIC DNA]</scope>
    <source>
        <strain evidence="1">455</strain>
    </source>
</reference>
<name>A0A853F6Y2_9GAMM</name>
<organism evidence="1 2">
    <name type="scientific">Candidatus Thiodubiliella endoseptemdiera</name>
    <dbReference type="NCBI Taxonomy" id="2738886"/>
    <lineage>
        <taxon>Bacteria</taxon>
        <taxon>Pseudomonadati</taxon>
        <taxon>Pseudomonadota</taxon>
        <taxon>Gammaproteobacteria</taxon>
        <taxon>Candidatus Pseudothioglobaceae</taxon>
        <taxon>Candidatus Thiodubiliella</taxon>
    </lineage>
</organism>
<accession>A0A853F6Y2</accession>
<evidence type="ECO:0000313" key="1">
    <source>
        <dbReference type="EMBL" id="NYT27960.1"/>
    </source>
</evidence>
<dbReference type="Proteomes" id="UP000568751">
    <property type="component" value="Unassembled WGS sequence"/>
</dbReference>
<gene>
    <name evidence="1" type="ORF">H0A76_08730</name>
</gene>
<proteinExistence type="predicted"/>
<evidence type="ECO:0000313" key="2">
    <source>
        <dbReference type="Proteomes" id="UP000568751"/>
    </source>
</evidence>
<comment type="caution">
    <text evidence="1">The sequence shown here is derived from an EMBL/GenBank/DDBJ whole genome shotgun (WGS) entry which is preliminary data.</text>
</comment>
<sequence length="254" mass="29908">MGFYEQSQQKNRRNSNNLKCIYDYFDTTFKNDIVLILQKDRKEYLLTRKDVATVFRAYNVHCTTNKNGGEYGILKSYIKEDDNIECLWYEGIGHAASPKQVLYHNKSNDTYHPIGDASIGMEGAKTILKNPSIVERVLLGIFFDFMQVYDSKLRNTSKMIVMFQGGLNPYFVKPKTLNKLMAQYLVYPNICKDSFIFPYKIRETLRKDGYRITEEQINNFGEIYKEKDKLKELVLKWNKDQVIFYSESYNSQKN</sequence>
<protein>
    <submittedName>
        <fullName evidence="1">Uncharacterized protein</fullName>
    </submittedName>
</protein>
<dbReference type="AlphaFoldDB" id="A0A853F6Y2"/>
<dbReference type="EMBL" id="JACCHT010000002">
    <property type="protein sequence ID" value="NYT27960.1"/>
    <property type="molecule type" value="Genomic_DNA"/>
</dbReference>